<accession>A0ABW2YVF1</accession>
<keyword evidence="3" id="KW-0378">Hydrolase</keyword>
<feature type="transmembrane region" description="Helical" evidence="1">
    <location>
        <begin position="6"/>
        <end position="28"/>
    </location>
</feature>
<dbReference type="EC" id="3.4.-.-" evidence="3"/>
<dbReference type="GO" id="GO:0016787">
    <property type="term" value="F:hydrolase activity"/>
    <property type="evidence" value="ECO:0007669"/>
    <property type="project" value="UniProtKB-KW"/>
</dbReference>
<keyword evidence="4" id="KW-1185">Reference proteome</keyword>
<dbReference type="InterPro" id="IPR003675">
    <property type="entry name" value="Rce1/LyrA-like_dom"/>
</dbReference>
<feature type="transmembrane region" description="Helical" evidence="1">
    <location>
        <begin position="109"/>
        <end position="126"/>
    </location>
</feature>
<dbReference type="Pfam" id="PF02517">
    <property type="entry name" value="Rce1-like"/>
    <property type="match status" value="1"/>
</dbReference>
<keyword evidence="1" id="KW-0812">Transmembrane</keyword>
<dbReference type="Proteomes" id="UP001596958">
    <property type="component" value="Unassembled WGS sequence"/>
</dbReference>
<protein>
    <submittedName>
        <fullName evidence="3">CPBP family intramembrane glutamic endopeptidase</fullName>
        <ecNumber evidence="3">3.4.-.-</ecNumber>
    </submittedName>
</protein>
<proteinExistence type="predicted"/>
<feature type="transmembrane region" description="Helical" evidence="1">
    <location>
        <begin position="132"/>
        <end position="153"/>
    </location>
</feature>
<dbReference type="RefSeq" id="WP_377099679.1">
    <property type="nucleotide sequence ID" value="NZ_JBHTHU010000006.1"/>
</dbReference>
<keyword evidence="1" id="KW-0472">Membrane</keyword>
<comment type="caution">
    <text evidence="3">The sequence shown here is derived from an EMBL/GenBank/DDBJ whole genome shotgun (WGS) entry which is preliminary data.</text>
</comment>
<evidence type="ECO:0000313" key="4">
    <source>
        <dbReference type="Proteomes" id="UP001596958"/>
    </source>
</evidence>
<feature type="domain" description="CAAX prenyl protease 2/Lysostaphin resistance protein A-like" evidence="2">
    <location>
        <begin position="81"/>
        <end position="171"/>
    </location>
</feature>
<feature type="transmembrane region" description="Helical" evidence="1">
    <location>
        <begin position="200"/>
        <end position="222"/>
    </location>
</feature>
<sequence length="235" mass="26800">MAGLIVELIISWVLLKFILHQNLLVLGFKINSKQLIAIIIGLFIPVVFLVIYLVGISLWVKSTYRLNPLYTFAAFKNASSYVLISVIYEELIFRGALLYILIKKIGTQKALLVSAISFGIYHWFTMGVLGQVVPMLFVFTITAIMGYIFALSFSISRTIFLPMAIHLGYNFTFMIVFSRSNMGEQLLIPMFKNDPVKTGVVFQTVTTVIHYIIFPFIVWLYLNYLKKRTASIQPT</sequence>
<keyword evidence="1" id="KW-1133">Transmembrane helix</keyword>
<name>A0ABW2YVF1_9SPHI</name>
<organism evidence="3 4">
    <name type="scientific">Mucilaginibacter calamicampi</name>
    <dbReference type="NCBI Taxonomy" id="1302352"/>
    <lineage>
        <taxon>Bacteria</taxon>
        <taxon>Pseudomonadati</taxon>
        <taxon>Bacteroidota</taxon>
        <taxon>Sphingobacteriia</taxon>
        <taxon>Sphingobacteriales</taxon>
        <taxon>Sphingobacteriaceae</taxon>
        <taxon>Mucilaginibacter</taxon>
    </lineage>
</organism>
<feature type="transmembrane region" description="Helical" evidence="1">
    <location>
        <begin position="160"/>
        <end position="180"/>
    </location>
</feature>
<evidence type="ECO:0000259" key="2">
    <source>
        <dbReference type="Pfam" id="PF02517"/>
    </source>
</evidence>
<evidence type="ECO:0000313" key="3">
    <source>
        <dbReference type="EMBL" id="MFD0750419.1"/>
    </source>
</evidence>
<evidence type="ECO:0000256" key="1">
    <source>
        <dbReference type="SAM" id="Phobius"/>
    </source>
</evidence>
<gene>
    <name evidence="3" type="ORF">ACFQZS_09720</name>
</gene>
<feature type="transmembrane region" description="Helical" evidence="1">
    <location>
        <begin position="80"/>
        <end position="102"/>
    </location>
</feature>
<feature type="transmembrane region" description="Helical" evidence="1">
    <location>
        <begin position="35"/>
        <end position="60"/>
    </location>
</feature>
<reference evidence="4" key="1">
    <citation type="journal article" date="2019" name="Int. J. Syst. Evol. Microbiol.">
        <title>The Global Catalogue of Microorganisms (GCM) 10K type strain sequencing project: providing services to taxonomists for standard genome sequencing and annotation.</title>
        <authorList>
            <consortium name="The Broad Institute Genomics Platform"/>
            <consortium name="The Broad Institute Genome Sequencing Center for Infectious Disease"/>
            <person name="Wu L."/>
            <person name="Ma J."/>
        </authorList>
    </citation>
    <scope>NUCLEOTIDE SEQUENCE [LARGE SCALE GENOMIC DNA]</scope>
    <source>
        <strain evidence="4">CCUG 63418</strain>
    </source>
</reference>
<dbReference type="EMBL" id="JBHTHU010000006">
    <property type="protein sequence ID" value="MFD0750419.1"/>
    <property type="molecule type" value="Genomic_DNA"/>
</dbReference>